<organism evidence="1 2">
    <name type="scientific">Ilex paraguariensis</name>
    <name type="common">yerba mate</name>
    <dbReference type="NCBI Taxonomy" id="185542"/>
    <lineage>
        <taxon>Eukaryota</taxon>
        <taxon>Viridiplantae</taxon>
        <taxon>Streptophyta</taxon>
        <taxon>Embryophyta</taxon>
        <taxon>Tracheophyta</taxon>
        <taxon>Spermatophyta</taxon>
        <taxon>Magnoliopsida</taxon>
        <taxon>eudicotyledons</taxon>
        <taxon>Gunneridae</taxon>
        <taxon>Pentapetalae</taxon>
        <taxon>asterids</taxon>
        <taxon>campanulids</taxon>
        <taxon>Aquifoliales</taxon>
        <taxon>Aquifoliaceae</taxon>
        <taxon>Ilex</taxon>
    </lineage>
</organism>
<sequence>MWQLSVKLARKQEAARRARRSKVMGRVAESHEPFPVKIGVRSWNAKRVPVGRRLAKLAVPVKVCEIARCESDGGGGCCFGVSGKVSSGTVEVVVVAMVSDKGVCLEGVGLALRDIFGIWGCGSGKILARNGGGGGGGILQISYESIGVVVGRLLRKKVSFL</sequence>
<dbReference type="Proteomes" id="UP001642360">
    <property type="component" value="Unassembled WGS sequence"/>
</dbReference>
<comment type="caution">
    <text evidence="1">The sequence shown here is derived from an EMBL/GenBank/DDBJ whole genome shotgun (WGS) entry which is preliminary data.</text>
</comment>
<evidence type="ECO:0000313" key="2">
    <source>
        <dbReference type="Proteomes" id="UP001642360"/>
    </source>
</evidence>
<dbReference type="EMBL" id="CAUOFW020004391">
    <property type="protein sequence ID" value="CAK9165413.1"/>
    <property type="molecule type" value="Genomic_DNA"/>
</dbReference>
<protein>
    <submittedName>
        <fullName evidence="1">Uncharacterized protein</fullName>
    </submittedName>
</protein>
<proteinExistence type="predicted"/>
<accession>A0ABC8T7M2</accession>
<evidence type="ECO:0000313" key="1">
    <source>
        <dbReference type="EMBL" id="CAK9165413.1"/>
    </source>
</evidence>
<name>A0ABC8T7M2_9AQUA</name>
<gene>
    <name evidence="1" type="ORF">ILEXP_LOCUS34585</name>
</gene>
<reference evidence="1 2" key="1">
    <citation type="submission" date="2024-02" db="EMBL/GenBank/DDBJ databases">
        <authorList>
            <person name="Vignale AGUSTIN F."/>
            <person name="Sosa J E."/>
            <person name="Modenutti C."/>
        </authorList>
    </citation>
    <scope>NUCLEOTIDE SEQUENCE [LARGE SCALE GENOMIC DNA]</scope>
</reference>
<keyword evidence="2" id="KW-1185">Reference proteome</keyword>
<dbReference type="AlphaFoldDB" id="A0ABC8T7M2"/>